<evidence type="ECO:0000313" key="1">
    <source>
        <dbReference type="EMBL" id="NLP38431.1"/>
    </source>
</evidence>
<accession>A0A7X8RGE2</accession>
<organism evidence="1 2">
    <name type="scientific">Corynebacterium pollutisoli</name>
    <dbReference type="NCBI Taxonomy" id="1610489"/>
    <lineage>
        <taxon>Bacteria</taxon>
        <taxon>Bacillati</taxon>
        <taxon>Actinomycetota</taxon>
        <taxon>Actinomycetes</taxon>
        <taxon>Mycobacteriales</taxon>
        <taxon>Corynebacteriaceae</taxon>
        <taxon>Corynebacterium</taxon>
    </lineage>
</organism>
<name>A0A7X8RGE2_9CORY</name>
<dbReference type="Proteomes" id="UP000568696">
    <property type="component" value="Unassembled WGS sequence"/>
</dbReference>
<sequence>MINWRMEGTDEQGRTRFVEYARGEYRADPETDGDLRGEDLILERSGPDAVTGDPRGGEWHWFRAGRWYLEQDVGLRVTVTGSEPEFPLEFVRHSGSCGFIDAHDPMLMLINEIYQVFRRTRNHPLKDELPPQLFAEVGWSFVEAVRADAPGVVRRCRALQWMRMQDTVEAEDPSLAEEFGEPADPAETDLVARGPRVYLTETRNLLRPVVVSRLGDALRTKLPADTAVALDAAVAAALTARDMSWPREYTRGLPGRR</sequence>
<proteinExistence type="predicted"/>
<dbReference type="EMBL" id="JAAYSN010000038">
    <property type="protein sequence ID" value="NLP38431.1"/>
    <property type="molecule type" value="Genomic_DNA"/>
</dbReference>
<evidence type="ECO:0000313" key="2">
    <source>
        <dbReference type="Proteomes" id="UP000568696"/>
    </source>
</evidence>
<dbReference type="AlphaFoldDB" id="A0A7X8RGE2"/>
<gene>
    <name evidence="1" type="ORF">GX356_01730</name>
</gene>
<protein>
    <submittedName>
        <fullName evidence="1">Uncharacterized protein</fullName>
    </submittedName>
</protein>
<comment type="caution">
    <text evidence="1">The sequence shown here is derived from an EMBL/GenBank/DDBJ whole genome shotgun (WGS) entry which is preliminary data.</text>
</comment>
<reference evidence="1 2" key="1">
    <citation type="journal article" date="2020" name="Biotechnol. Biofuels">
        <title>New insights from the biogas microbiome by comprehensive genome-resolved metagenomics of nearly 1600 species originating from multiple anaerobic digesters.</title>
        <authorList>
            <person name="Campanaro S."/>
            <person name="Treu L."/>
            <person name="Rodriguez-R L.M."/>
            <person name="Kovalovszki A."/>
            <person name="Ziels R.M."/>
            <person name="Maus I."/>
            <person name="Zhu X."/>
            <person name="Kougias P.G."/>
            <person name="Basile A."/>
            <person name="Luo G."/>
            <person name="Schluter A."/>
            <person name="Konstantinidis K.T."/>
            <person name="Angelidaki I."/>
        </authorList>
    </citation>
    <scope>NUCLEOTIDE SEQUENCE [LARGE SCALE GENOMIC DNA]</scope>
    <source>
        <strain evidence="1">AS23ysBPME_344</strain>
    </source>
</reference>